<dbReference type="SUPFAM" id="SSF56672">
    <property type="entry name" value="DNA/RNA polymerases"/>
    <property type="match status" value="1"/>
</dbReference>
<reference evidence="3" key="1">
    <citation type="submission" date="2021-02" db="EMBL/GenBank/DDBJ databases">
        <authorList>
            <person name="Nowell W R."/>
        </authorList>
    </citation>
    <scope>NUCLEOTIDE SEQUENCE</scope>
</reference>
<feature type="domain" description="Reverse transcriptase" evidence="1">
    <location>
        <begin position="93"/>
        <end position="241"/>
    </location>
</feature>
<accession>A0A819DJK3</accession>
<organism evidence="3 4">
    <name type="scientific">Rotaria sordida</name>
    <dbReference type="NCBI Taxonomy" id="392033"/>
    <lineage>
        <taxon>Eukaryota</taxon>
        <taxon>Metazoa</taxon>
        <taxon>Spiralia</taxon>
        <taxon>Gnathifera</taxon>
        <taxon>Rotifera</taxon>
        <taxon>Eurotatoria</taxon>
        <taxon>Bdelloidea</taxon>
        <taxon>Philodinida</taxon>
        <taxon>Philodinidae</taxon>
        <taxon>Rotaria</taxon>
    </lineage>
</organism>
<dbReference type="InterPro" id="IPR000477">
    <property type="entry name" value="RT_dom"/>
</dbReference>
<dbReference type="EMBL" id="CAJNOT010002920">
    <property type="protein sequence ID" value="CAF1352578.1"/>
    <property type="molecule type" value="Genomic_DNA"/>
</dbReference>
<evidence type="ECO:0000259" key="1">
    <source>
        <dbReference type="Pfam" id="PF00078"/>
    </source>
</evidence>
<gene>
    <name evidence="3" type="ORF">JBS370_LOCUS16688</name>
    <name evidence="2" type="ORF">ZHD862_LOCUS30643</name>
</gene>
<evidence type="ECO:0000313" key="3">
    <source>
        <dbReference type="EMBL" id="CAF3824826.1"/>
    </source>
</evidence>
<dbReference type="Proteomes" id="UP000663864">
    <property type="component" value="Unassembled WGS sequence"/>
</dbReference>
<evidence type="ECO:0000313" key="4">
    <source>
        <dbReference type="Proteomes" id="UP000663836"/>
    </source>
</evidence>
<protein>
    <recommendedName>
        <fullName evidence="1">Reverse transcriptase domain-containing protein</fullName>
    </recommendedName>
</protein>
<name>A0A819DJK3_9BILA</name>
<dbReference type="EMBL" id="CAJOBD010001698">
    <property type="protein sequence ID" value="CAF3824826.1"/>
    <property type="molecule type" value="Genomic_DNA"/>
</dbReference>
<dbReference type="Pfam" id="PF00078">
    <property type="entry name" value="RVT_1"/>
    <property type="match status" value="1"/>
</dbReference>
<proteinExistence type="predicted"/>
<sequence length="295" mass="34482">MADDFITFEVISVVKIFIELNQIKTKIVVNVVNSLYTDCILEMGYINKYQVNLNNKQEQVQVYISTDYIMLPMEAQGDNIRIYLLEKYYIPTVRKHDSSYRFIVDYRKLHCITIQDNFSLPNLEQAIQMIDGHQYYTKLDLLSGYFQISILEEDKHKATFITTHGLYEFNVVMKDLKHSSPSFQRIISNLLLPYQQFRLVYLNNLLIYSNSFKQHIDHLNQVLAILNKHEFQHNPQKYELSGINLLQEQIDKALAIPQPTSLNQTNAFISAVGLYQKFIKDYAKLPAPILKVANN</sequence>
<dbReference type="InterPro" id="IPR043502">
    <property type="entry name" value="DNA/RNA_pol_sf"/>
</dbReference>
<dbReference type="InterPro" id="IPR043128">
    <property type="entry name" value="Rev_trsase/Diguanyl_cyclase"/>
</dbReference>
<dbReference type="Gene3D" id="3.10.10.10">
    <property type="entry name" value="HIV Type 1 Reverse Transcriptase, subunit A, domain 1"/>
    <property type="match status" value="1"/>
</dbReference>
<comment type="caution">
    <text evidence="3">The sequence shown here is derived from an EMBL/GenBank/DDBJ whole genome shotgun (WGS) entry which is preliminary data.</text>
</comment>
<evidence type="ECO:0000313" key="2">
    <source>
        <dbReference type="EMBL" id="CAF1352578.1"/>
    </source>
</evidence>
<dbReference type="CDD" id="cd01647">
    <property type="entry name" value="RT_LTR"/>
    <property type="match status" value="1"/>
</dbReference>
<dbReference type="AlphaFoldDB" id="A0A819DJK3"/>
<dbReference type="PANTHER" id="PTHR24559">
    <property type="entry name" value="TRANSPOSON TY3-I GAG-POL POLYPROTEIN"/>
    <property type="match status" value="1"/>
</dbReference>
<dbReference type="Proteomes" id="UP000663836">
    <property type="component" value="Unassembled WGS sequence"/>
</dbReference>
<dbReference type="PANTHER" id="PTHR24559:SF444">
    <property type="entry name" value="REVERSE TRANSCRIPTASE DOMAIN-CONTAINING PROTEIN"/>
    <property type="match status" value="1"/>
</dbReference>
<dbReference type="InterPro" id="IPR053134">
    <property type="entry name" value="RNA-dir_DNA_polymerase"/>
</dbReference>
<dbReference type="Gene3D" id="3.30.70.270">
    <property type="match status" value="1"/>
</dbReference>